<dbReference type="GO" id="GO:0016787">
    <property type="term" value="F:hydrolase activity"/>
    <property type="evidence" value="ECO:0007669"/>
    <property type="project" value="UniProtKB-KW"/>
</dbReference>
<dbReference type="EC" id="3.6.4.12" evidence="3"/>
<evidence type="ECO:0000256" key="6">
    <source>
        <dbReference type="ARBA" id="ARBA00022801"/>
    </source>
</evidence>
<keyword evidence="9 16" id="KW-0238">DNA-binding</keyword>
<dbReference type="Gene3D" id="2.20.28.10">
    <property type="match status" value="1"/>
</dbReference>
<evidence type="ECO:0000256" key="8">
    <source>
        <dbReference type="ARBA" id="ARBA00022840"/>
    </source>
</evidence>
<dbReference type="Gene3D" id="2.40.50.140">
    <property type="entry name" value="Nucleic acid-binding proteins"/>
    <property type="match status" value="1"/>
</dbReference>
<comment type="catalytic activity">
    <reaction evidence="14">
        <text>ATP + H2O = ADP + phosphate + H(+)</text>
        <dbReference type="Rhea" id="RHEA:13065"/>
        <dbReference type="ChEBI" id="CHEBI:15377"/>
        <dbReference type="ChEBI" id="CHEBI:15378"/>
        <dbReference type="ChEBI" id="CHEBI:30616"/>
        <dbReference type="ChEBI" id="CHEBI:43474"/>
        <dbReference type="ChEBI" id="CHEBI:456216"/>
        <dbReference type="EC" id="3.6.4.12"/>
    </reaction>
</comment>
<keyword evidence="10" id="KW-0234">DNA repair</keyword>
<dbReference type="PANTHER" id="PTHR11630:SF47">
    <property type="entry name" value="DNA HELICASE MCM8"/>
    <property type="match status" value="1"/>
</dbReference>
<dbReference type="GO" id="GO:0000724">
    <property type="term" value="P:double-strand break repair via homologous recombination"/>
    <property type="evidence" value="ECO:0007669"/>
    <property type="project" value="UniProtKB-ARBA"/>
</dbReference>
<keyword evidence="4 16" id="KW-0547">Nucleotide-binding</keyword>
<feature type="domain" description="MCM C-terminal AAA(+) ATPase" evidence="17">
    <location>
        <begin position="350"/>
        <end position="557"/>
    </location>
</feature>
<dbReference type="Gene3D" id="3.40.50.300">
    <property type="entry name" value="P-loop containing nucleotide triphosphate hydrolases"/>
    <property type="match status" value="1"/>
</dbReference>
<evidence type="ECO:0000256" key="10">
    <source>
        <dbReference type="ARBA" id="ARBA00023204"/>
    </source>
</evidence>
<evidence type="ECO:0000313" key="18">
    <source>
        <dbReference type="EMBL" id="GMH10098.1"/>
    </source>
</evidence>
<dbReference type="InterPro" id="IPR031327">
    <property type="entry name" value="MCM"/>
</dbReference>
<evidence type="ECO:0000256" key="14">
    <source>
        <dbReference type="ARBA" id="ARBA00047995"/>
    </source>
</evidence>
<keyword evidence="5" id="KW-0227">DNA damage</keyword>
<dbReference type="SMART" id="SM00350">
    <property type="entry name" value="MCM"/>
    <property type="match status" value="1"/>
</dbReference>
<keyword evidence="19" id="KW-1185">Reference proteome</keyword>
<comment type="subcellular location">
    <subcellularLocation>
        <location evidence="1">Nucleus</location>
    </subcellularLocation>
</comment>
<proteinExistence type="inferred from homology"/>
<organism evidence="18 19">
    <name type="scientific">Nepenthes gracilis</name>
    <name type="common">Slender pitcher plant</name>
    <dbReference type="NCBI Taxonomy" id="150966"/>
    <lineage>
        <taxon>Eukaryota</taxon>
        <taxon>Viridiplantae</taxon>
        <taxon>Streptophyta</taxon>
        <taxon>Embryophyta</taxon>
        <taxon>Tracheophyta</taxon>
        <taxon>Spermatophyta</taxon>
        <taxon>Magnoliopsida</taxon>
        <taxon>eudicotyledons</taxon>
        <taxon>Gunneridae</taxon>
        <taxon>Pentapetalae</taxon>
        <taxon>Caryophyllales</taxon>
        <taxon>Nepenthaceae</taxon>
        <taxon>Nepenthes</taxon>
    </lineage>
</organism>
<dbReference type="GO" id="GO:0003697">
    <property type="term" value="F:single-stranded DNA binding"/>
    <property type="evidence" value="ECO:0007669"/>
    <property type="project" value="TreeGrafter"/>
</dbReference>
<dbReference type="InterPro" id="IPR027417">
    <property type="entry name" value="P-loop_NTPase"/>
</dbReference>
<dbReference type="AlphaFoldDB" id="A0AAD3SF42"/>
<gene>
    <name evidence="18" type="ORF">Nepgr_011939</name>
</gene>
<evidence type="ECO:0000256" key="15">
    <source>
        <dbReference type="ARBA" id="ARBA00069556"/>
    </source>
</evidence>
<dbReference type="PRINTS" id="PR01657">
    <property type="entry name" value="MCMFAMILY"/>
</dbReference>
<dbReference type="InterPro" id="IPR003593">
    <property type="entry name" value="AAA+_ATPase"/>
</dbReference>
<evidence type="ECO:0000259" key="17">
    <source>
        <dbReference type="PROSITE" id="PS50051"/>
    </source>
</evidence>
<keyword evidence="12" id="KW-0469">Meiosis</keyword>
<evidence type="ECO:0000256" key="9">
    <source>
        <dbReference type="ARBA" id="ARBA00023125"/>
    </source>
</evidence>
<evidence type="ECO:0000256" key="7">
    <source>
        <dbReference type="ARBA" id="ARBA00022806"/>
    </source>
</evidence>
<keyword evidence="8 16" id="KW-0067">ATP-binding</keyword>
<sequence length="901" mass="100142">MHGANVESIITKMKQPPLMVDRCDIGNTWPIYFPEVDLSFQDWKYILISKLVCFFATPRGQHVVSQVKDEDGIFSLSVDFQHLKKICDLEYLYAKLEEHPKEALLCMGAAVHKVMLAQEDEGTLEDGVKINIRLHNGPEPTIALRNLKAAYIDRLVSVRGTVVKVSTVRPLVVRMAFQCAGCGADITRLFPDGKFSPPPTCAMRCCKSRTFTPIRSTAQPIDFQKIRLQELLKSENHEEGRVPRTVECELTEDLVDACIPGDVVTVTGIIRQINNYTDIGGGKSKSKFQGLYYLYLEAISIKNSKSQPVPEDSQYSDSDGRVTEMLDLFSFSPRDLEFIVKFSEEYGSDIFRQIVQSICPSIYGHELVKAGITLALFGGVRKHSSDQNKVPVRGDIHVIIVGDPGLGKSQLLQAAAAVSPRGIYVCGNATTNAGLTVAVVKDRLTNDYAFEAGAVVLADCGLCCIDEFDKMSAEHQALLEAMEQQCVSVAKAGLLASLSARTSILAAANPAGGHYNRAKTVNENLKMSAALLSRFDLVFILLDKPDELQDKRVSEHIMSLHSKHREHFSVAKRLCRASQADREIDVRARSGSLISRLRLDPKKDREFVPLPVPLLRKYIAYARSYVFPRMSRSAAEILQNFYLKLRDHNTSADGTPITARQLESLVRLAEARARVDLREEITEQDALDAVEIMKESLYDKYLDEHGVVDFGRSGGMSQQKEAKRFLNALNKQSELDEKDCFSIAEIYSLADRIGLRVPDIDTFVDNLNSVGFLIKKGPRTYQIQASIHSQYTRWATPTRNSKASAALSLLLFLSCVAFKACCLHSIPLMHFVDHFNNFLTSPLLAQLALKEARPALSQPPPWVSQRSVLIQELNNLMASNGPVSPLVADDGAQDLDMGKII</sequence>
<keyword evidence="6" id="KW-0378">Hydrolase</keyword>
<dbReference type="Pfam" id="PF00493">
    <property type="entry name" value="MCM"/>
    <property type="match status" value="1"/>
</dbReference>
<dbReference type="GO" id="GO:0005634">
    <property type="term" value="C:nucleus"/>
    <property type="evidence" value="ECO:0007669"/>
    <property type="project" value="UniProtKB-SubCell"/>
</dbReference>
<dbReference type="GO" id="GO:0051321">
    <property type="term" value="P:meiotic cell cycle"/>
    <property type="evidence" value="ECO:0007669"/>
    <property type="project" value="UniProtKB-KW"/>
</dbReference>
<comment type="similarity">
    <text evidence="2 16">Belongs to the MCM family.</text>
</comment>
<name>A0AAD3SF42_NEPGR</name>
<dbReference type="FunFam" id="2.20.28.10:FF:000007">
    <property type="entry name" value="DNA helicase MCM8 isoform X1"/>
    <property type="match status" value="1"/>
</dbReference>
<dbReference type="CDD" id="cd22247">
    <property type="entry name" value="MCM8_WHD"/>
    <property type="match status" value="1"/>
</dbReference>
<accession>A0AAD3SF42</accession>
<dbReference type="GO" id="GO:0017116">
    <property type="term" value="F:single-stranded DNA helicase activity"/>
    <property type="evidence" value="ECO:0007669"/>
    <property type="project" value="TreeGrafter"/>
</dbReference>
<dbReference type="Proteomes" id="UP001279734">
    <property type="component" value="Unassembled WGS sequence"/>
</dbReference>
<protein>
    <recommendedName>
        <fullName evidence="15">Probable DNA helicase MCM8</fullName>
        <ecNumber evidence="3">3.6.4.12</ecNumber>
    </recommendedName>
    <alternativeName>
        <fullName evidence="13">Minichromosome maintenance 8</fullName>
    </alternativeName>
</protein>
<dbReference type="InterPro" id="IPR001208">
    <property type="entry name" value="MCM_dom"/>
</dbReference>
<evidence type="ECO:0000256" key="4">
    <source>
        <dbReference type="ARBA" id="ARBA00022741"/>
    </source>
</evidence>
<evidence type="ECO:0000256" key="3">
    <source>
        <dbReference type="ARBA" id="ARBA00012551"/>
    </source>
</evidence>
<dbReference type="InterPro" id="IPR056875">
    <property type="entry name" value="MCM8/REC_WHD"/>
</dbReference>
<evidence type="ECO:0000256" key="16">
    <source>
        <dbReference type="RuleBase" id="RU004070"/>
    </source>
</evidence>
<keyword evidence="11" id="KW-0539">Nucleus</keyword>
<dbReference type="EMBL" id="BSYO01000009">
    <property type="protein sequence ID" value="GMH10098.1"/>
    <property type="molecule type" value="Genomic_DNA"/>
</dbReference>
<dbReference type="GO" id="GO:0005524">
    <property type="term" value="F:ATP binding"/>
    <property type="evidence" value="ECO:0007669"/>
    <property type="project" value="UniProtKB-KW"/>
</dbReference>
<reference evidence="18" key="1">
    <citation type="submission" date="2023-05" db="EMBL/GenBank/DDBJ databases">
        <title>Nepenthes gracilis genome sequencing.</title>
        <authorList>
            <person name="Fukushima K."/>
        </authorList>
    </citation>
    <scope>NUCLEOTIDE SEQUENCE</scope>
    <source>
        <strain evidence="18">SING2019-196</strain>
    </source>
</reference>
<comment type="caution">
    <text evidence="18">The sequence shown here is derived from an EMBL/GenBank/DDBJ whole genome shotgun (WGS) entry which is preliminary data.</text>
</comment>
<dbReference type="Pfam" id="PF25051">
    <property type="entry name" value="WHD_MCM8"/>
    <property type="match status" value="1"/>
</dbReference>
<dbReference type="GO" id="GO:0042555">
    <property type="term" value="C:MCM complex"/>
    <property type="evidence" value="ECO:0007669"/>
    <property type="project" value="TreeGrafter"/>
</dbReference>
<dbReference type="CDD" id="cd17759">
    <property type="entry name" value="MCM8"/>
    <property type="match status" value="1"/>
</dbReference>
<keyword evidence="7" id="KW-0347">Helicase</keyword>
<evidence type="ECO:0000256" key="12">
    <source>
        <dbReference type="ARBA" id="ARBA00023254"/>
    </source>
</evidence>
<dbReference type="PROSITE" id="PS50051">
    <property type="entry name" value="MCM_2"/>
    <property type="match status" value="1"/>
</dbReference>
<dbReference type="Pfam" id="PF17207">
    <property type="entry name" value="MCM_OB"/>
    <property type="match status" value="1"/>
</dbReference>
<dbReference type="InterPro" id="IPR041562">
    <property type="entry name" value="MCM_lid"/>
</dbReference>
<evidence type="ECO:0000256" key="2">
    <source>
        <dbReference type="ARBA" id="ARBA00008010"/>
    </source>
</evidence>
<evidence type="ECO:0000256" key="1">
    <source>
        <dbReference type="ARBA" id="ARBA00004123"/>
    </source>
</evidence>
<evidence type="ECO:0000256" key="5">
    <source>
        <dbReference type="ARBA" id="ARBA00022763"/>
    </source>
</evidence>
<evidence type="ECO:0000313" key="19">
    <source>
        <dbReference type="Proteomes" id="UP001279734"/>
    </source>
</evidence>
<dbReference type="PANTHER" id="PTHR11630">
    <property type="entry name" value="DNA REPLICATION LICENSING FACTOR MCM FAMILY MEMBER"/>
    <property type="match status" value="1"/>
</dbReference>
<dbReference type="SUPFAM" id="SSF52540">
    <property type="entry name" value="P-loop containing nucleoside triphosphate hydrolases"/>
    <property type="match status" value="1"/>
</dbReference>
<evidence type="ECO:0000256" key="13">
    <source>
        <dbReference type="ARBA" id="ARBA00042306"/>
    </source>
</evidence>
<evidence type="ECO:0000256" key="11">
    <source>
        <dbReference type="ARBA" id="ARBA00023242"/>
    </source>
</evidence>
<dbReference type="SUPFAM" id="SSF50249">
    <property type="entry name" value="Nucleic acid-binding proteins"/>
    <property type="match status" value="1"/>
</dbReference>
<dbReference type="SMART" id="SM00382">
    <property type="entry name" value="AAA"/>
    <property type="match status" value="1"/>
</dbReference>
<dbReference type="InterPro" id="IPR033762">
    <property type="entry name" value="MCM_OB"/>
</dbReference>
<dbReference type="InterPro" id="IPR012340">
    <property type="entry name" value="NA-bd_OB-fold"/>
</dbReference>
<dbReference type="Pfam" id="PF17855">
    <property type="entry name" value="MCM_lid"/>
    <property type="match status" value="1"/>
</dbReference>